<keyword evidence="1" id="KW-0812">Transmembrane</keyword>
<dbReference type="RefSeq" id="WP_204048751.1">
    <property type="nucleotide sequence ID" value="NZ_BOOF01000013.1"/>
</dbReference>
<proteinExistence type="predicted"/>
<keyword evidence="1" id="KW-1133">Transmembrane helix</keyword>
<protein>
    <recommendedName>
        <fullName evidence="4">SRPBCC family protein</fullName>
    </recommendedName>
</protein>
<feature type="transmembrane region" description="Helical" evidence="1">
    <location>
        <begin position="51"/>
        <end position="73"/>
    </location>
</feature>
<evidence type="ECO:0000313" key="2">
    <source>
        <dbReference type="EMBL" id="GIH61992.1"/>
    </source>
</evidence>
<accession>A0ABQ4GKP0</accession>
<keyword evidence="3" id="KW-1185">Reference proteome</keyword>
<evidence type="ECO:0008006" key="4">
    <source>
        <dbReference type="Google" id="ProtNLM"/>
    </source>
</evidence>
<organism evidence="2 3">
    <name type="scientific">Microbispora siamensis</name>
    <dbReference type="NCBI Taxonomy" id="564413"/>
    <lineage>
        <taxon>Bacteria</taxon>
        <taxon>Bacillati</taxon>
        <taxon>Actinomycetota</taxon>
        <taxon>Actinomycetes</taxon>
        <taxon>Streptosporangiales</taxon>
        <taxon>Streptosporangiaceae</taxon>
        <taxon>Microbispora</taxon>
    </lineage>
</organism>
<gene>
    <name evidence="2" type="ORF">Msi02_28090</name>
</gene>
<dbReference type="InterPro" id="IPR045428">
    <property type="entry name" value="EACC1"/>
</dbReference>
<dbReference type="Proteomes" id="UP000660454">
    <property type="component" value="Unassembled WGS sequence"/>
</dbReference>
<dbReference type="Pfam" id="PF19953">
    <property type="entry name" value="EACC1"/>
    <property type="match status" value="1"/>
</dbReference>
<sequence>MSVLVTVSGDNPADLIRDLYSWLSEEPELRGRTRIHADAVPEGALGSPADVLQLILGAGGGAATAASVVIAWLNTRSGEVTVKLSRGGDDGETLEVTAKGVKGLDPAGVRELATQIARLLDTAHQDR</sequence>
<dbReference type="EMBL" id="BOOF01000013">
    <property type="protein sequence ID" value="GIH61992.1"/>
    <property type="molecule type" value="Genomic_DNA"/>
</dbReference>
<comment type="caution">
    <text evidence="2">The sequence shown here is derived from an EMBL/GenBank/DDBJ whole genome shotgun (WGS) entry which is preliminary data.</text>
</comment>
<name>A0ABQ4GKP0_9ACTN</name>
<evidence type="ECO:0000256" key="1">
    <source>
        <dbReference type="SAM" id="Phobius"/>
    </source>
</evidence>
<reference evidence="2 3" key="1">
    <citation type="submission" date="2021-01" db="EMBL/GenBank/DDBJ databases">
        <title>Whole genome shotgun sequence of Microbispora siamensis NBRC 104113.</title>
        <authorList>
            <person name="Komaki H."/>
            <person name="Tamura T."/>
        </authorList>
    </citation>
    <scope>NUCLEOTIDE SEQUENCE [LARGE SCALE GENOMIC DNA]</scope>
    <source>
        <strain evidence="2 3">NBRC 104113</strain>
    </source>
</reference>
<evidence type="ECO:0000313" key="3">
    <source>
        <dbReference type="Proteomes" id="UP000660454"/>
    </source>
</evidence>
<keyword evidence="1" id="KW-0472">Membrane</keyword>